<feature type="compositionally biased region" description="Low complexity" evidence="1">
    <location>
        <begin position="48"/>
        <end position="58"/>
    </location>
</feature>
<sequence length="398" mass="45093">MPTPPLTRPCSWIEESRYVFEHEFLSSSSSLWLRSSSSSFRGGPATASSSFSSPSSSPDGKQPSKYEKPLDPWTKVPEGVELNPEEIQRRYNLLTARERAHYHCMAKRGEDIREFLGAEAEVVLTTTGEEMNVKKIRNPHLFGNWTWDTATSQQKKAAKVELTPSELEEEDVENDFDEGDDNDDDDADVRTSGLILKSRDSIDYHQEWCNRRSLTEGYYRSELPRSERSPAGSITRGLRRVGQKLLSAVQSRRDSVHSGSNNSPGNAGDDEDNVDERLAKSSSKLKKLMHRFSQTERQQRKRQQRQKDMPKHEPCHRSRVPEAPRLKNAEDVMPPVPAWSSCIGPKNEVLEDLWNQHGGLPAELIPGGACNNNINNTTYPHPESRQSMQPGHWLANRC</sequence>
<organism evidence="2 3">
    <name type="scientific">Apiospora kogelbergensis</name>
    <dbReference type="NCBI Taxonomy" id="1337665"/>
    <lineage>
        <taxon>Eukaryota</taxon>
        <taxon>Fungi</taxon>
        <taxon>Dikarya</taxon>
        <taxon>Ascomycota</taxon>
        <taxon>Pezizomycotina</taxon>
        <taxon>Sordariomycetes</taxon>
        <taxon>Xylariomycetidae</taxon>
        <taxon>Amphisphaeriales</taxon>
        <taxon>Apiosporaceae</taxon>
        <taxon>Apiospora</taxon>
    </lineage>
</organism>
<feature type="region of interest" description="Disordered" evidence="1">
    <location>
        <begin position="247"/>
        <end position="329"/>
    </location>
</feature>
<dbReference type="Proteomes" id="UP001392437">
    <property type="component" value="Unassembled WGS sequence"/>
</dbReference>
<dbReference type="EMBL" id="JAQQWP010000006">
    <property type="protein sequence ID" value="KAK8114945.1"/>
    <property type="molecule type" value="Genomic_DNA"/>
</dbReference>
<proteinExistence type="predicted"/>
<feature type="region of interest" description="Disordered" evidence="1">
    <location>
        <begin position="155"/>
        <end position="189"/>
    </location>
</feature>
<protein>
    <submittedName>
        <fullName evidence="2">Uncharacterized protein</fullName>
    </submittedName>
</protein>
<name>A0AAW0QX57_9PEZI</name>
<comment type="caution">
    <text evidence="2">The sequence shown here is derived from an EMBL/GenBank/DDBJ whole genome shotgun (WGS) entry which is preliminary data.</text>
</comment>
<feature type="region of interest" description="Disordered" evidence="1">
    <location>
        <begin position="34"/>
        <end position="77"/>
    </location>
</feature>
<accession>A0AAW0QX57</accession>
<reference evidence="2 3" key="1">
    <citation type="submission" date="2023-01" db="EMBL/GenBank/DDBJ databases">
        <title>Analysis of 21 Apiospora genomes using comparative genomics revels a genus with tremendous synthesis potential of carbohydrate active enzymes and secondary metabolites.</title>
        <authorList>
            <person name="Sorensen T."/>
        </authorList>
    </citation>
    <scope>NUCLEOTIDE SEQUENCE [LARGE SCALE GENOMIC DNA]</scope>
    <source>
        <strain evidence="2 3">CBS 117206</strain>
    </source>
</reference>
<evidence type="ECO:0000256" key="1">
    <source>
        <dbReference type="SAM" id="MobiDB-lite"/>
    </source>
</evidence>
<evidence type="ECO:0000313" key="3">
    <source>
        <dbReference type="Proteomes" id="UP001392437"/>
    </source>
</evidence>
<dbReference type="AlphaFoldDB" id="A0AAW0QX57"/>
<feature type="compositionally biased region" description="Acidic residues" evidence="1">
    <location>
        <begin position="166"/>
        <end position="187"/>
    </location>
</feature>
<keyword evidence="3" id="KW-1185">Reference proteome</keyword>
<gene>
    <name evidence="2" type="ORF">PG999_007014</name>
</gene>
<feature type="compositionally biased region" description="Basic and acidic residues" evidence="1">
    <location>
        <begin position="305"/>
        <end position="329"/>
    </location>
</feature>
<evidence type="ECO:0000313" key="2">
    <source>
        <dbReference type="EMBL" id="KAK8114945.1"/>
    </source>
</evidence>